<evidence type="ECO:0000256" key="2">
    <source>
        <dbReference type="ARBA" id="ARBA00022801"/>
    </source>
</evidence>
<protein>
    <submittedName>
        <fullName evidence="4">HIRAN domain-containing protein</fullName>
    </submittedName>
</protein>
<dbReference type="GO" id="GO:0003676">
    <property type="term" value="F:nucleic acid binding"/>
    <property type="evidence" value="ECO:0007669"/>
    <property type="project" value="InterPro"/>
</dbReference>
<dbReference type="Pfam" id="PF08797">
    <property type="entry name" value="HIRAN"/>
    <property type="match status" value="1"/>
</dbReference>
<reference evidence="4" key="1">
    <citation type="submission" date="2023-01" db="EMBL/GenBank/DDBJ databases">
        <title>Human gut microbiome strain richness.</title>
        <authorList>
            <person name="Chen-Liaw A."/>
        </authorList>
    </citation>
    <scope>NUCLEOTIDE SEQUENCE</scope>
    <source>
        <strain evidence="4">1001283st1_G1_1001283B150217_161031</strain>
    </source>
</reference>
<keyword evidence="1" id="KW-0479">Metal-binding</keyword>
<feature type="domain" description="HIRAN" evidence="3">
    <location>
        <begin position="57"/>
        <end position="134"/>
    </location>
</feature>
<dbReference type="Gene3D" id="3.30.70.2330">
    <property type="match status" value="1"/>
</dbReference>
<organism evidence="4 5">
    <name type="scientific">[Eubacterium] siraeum</name>
    <dbReference type="NCBI Taxonomy" id="39492"/>
    <lineage>
        <taxon>Bacteria</taxon>
        <taxon>Bacillati</taxon>
        <taxon>Bacillota</taxon>
        <taxon>Clostridia</taxon>
        <taxon>Eubacteriales</taxon>
        <taxon>Oscillospiraceae</taxon>
        <taxon>Oscillospiraceae incertae sedis</taxon>
    </lineage>
</organism>
<sequence length="160" mass="18796">MEISDMWDSLITEIEKLEEKYKLSQNLPEDYFEPGNMEYLDKYRGVYNKENNLIGIKTDIKGLRYEGRTLKLENLRIGDSIHIKREKSNHYNYNNFSVIDENEDNLGNLPAELCNVIAPLYDAGYLTIEKSTVSFIEKIGERSRYAMQGILFIEMIMRIH</sequence>
<evidence type="ECO:0000313" key="4">
    <source>
        <dbReference type="EMBL" id="MDB8003520.1"/>
    </source>
</evidence>
<dbReference type="GO" id="GO:0016818">
    <property type="term" value="F:hydrolase activity, acting on acid anhydrides, in phosphorus-containing anhydrides"/>
    <property type="evidence" value="ECO:0007669"/>
    <property type="project" value="InterPro"/>
</dbReference>
<dbReference type="AlphaFoldDB" id="A0AAW6D468"/>
<proteinExistence type="predicted"/>
<evidence type="ECO:0000313" key="5">
    <source>
        <dbReference type="Proteomes" id="UP001210809"/>
    </source>
</evidence>
<keyword evidence="2" id="KW-0378">Hydrolase</keyword>
<dbReference type="EMBL" id="JAQLXW010000006">
    <property type="protein sequence ID" value="MDB8003520.1"/>
    <property type="molecule type" value="Genomic_DNA"/>
</dbReference>
<dbReference type="InterPro" id="IPR014905">
    <property type="entry name" value="HIRAN"/>
</dbReference>
<dbReference type="GO" id="GO:0008270">
    <property type="term" value="F:zinc ion binding"/>
    <property type="evidence" value="ECO:0007669"/>
    <property type="project" value="InterPro"/>
</dbReference>
<comment type="caution">
    <text evidence="4">The sequence shown here is derived from an EMBL/GenBank/DDBJ whole genome shotgun (WGS) entry which is preliminary data.</text>
</comment>
<dbReference type="Proteomes" id="UP001210809">
    <property type="component" value="Unassembled WGS sequence"/>
</dbReference>
<name>A0AAW6D468_9FIRM</name>
<evidence type="ECO:0000259" key="3">
    <source>
        <dbReference type="Pfam" id="PF08797"/>
    </source>
</evidence>
<gene>
    <name evidence="4" type="ORF">PNE09_05485</name>
</gene>
<evidence type="ECO:0000256" key="1">
    <source>
        <dbReference type="ARBA" id="ARBA00022723"/>
    </source>
</evidence>
<accession>A0AAW6D468</accession>